<keyword evidence="1" id="KW-1133">Transmembrane helix</keyword>
<dbReference type="EMBL" id="CP121310">
    <property type="protein sequence ID" value="WFP95165.1"/>
    <property type="molecule type" value="Genomic_DNA"/>
</dbReference>
<dbReference type="GeneID" id="42983380"/>
<gene>
    <name evidence="2" type="ORF">P4B07_29360</name>
</gene>
<organism evidence="2 3">
    <name type="scientific">Ensifer adhaerens</name>
    <name type="common">Sinorhizobium morelense</name>
    <dbReference type="NCBI Taxonomy" id="106592"/>
    <lineage>
        <taxon>Bacteria</taxon>
        <taxon>Pseudomonadati</taxon>
        <taxon>Pseudomonadota</taxon>
        <taxon>Alphaproteobacteria</taxon>
        <taxon>Hyphomicrobiales</taxon>
        <taxon>Rhizobiaceae</taxon>
        <taxon>Sinorhizobium/Ensifer group</taxon>
        <taxon>Ensifer</taxon>
    </lineage>
</organism>
<accession>A0ABY8HSS1</accession>
<sequence length="52" mass="6166">MPTTIPARKSEYRMTLLERVIVLLGQGSIWYTCYAYPYDRREFNPSVDFGFI</sequence>
<evidence type="ECO:0000256" key="1">
    <source>
        <dbReference type="SAM" id="Phobius"/>
    </source>
</evidence>
<protein>
    <submittedName>
        <fullName evidence="2">Uncharacterized protein</fullName>
    </submittedName>
</protein>
<geneLocation type="plasmid" evidence="2 3">
    <name>unnamedB</name>
</geneLocation>
<keyword evidence="3" id="KW-1185">Reference proteome</keyword>
<feature type="transmembrane region" description="Helical" evidence="1">
    <location>
        <begin position="20"/>
        <end position="38"/>
    </location>
</feature>
<keyword evidence="1" id="KW-0812">Transmembrane</keyword>
<keyword evidence="2" id="KW-0614">Plasmid</keyword>
<reference evidence="2 3" key="1">
    <citation type="submission" date="2023-03" db="EMBL/GenBank/DDBJ databases">
        <title>Comparative genome and transcriptome analysis combination mining strategies for increasing vitamin B12 production of Ensifer adhaerens strain.</title>
        <authorList>
            <person name="Yongheng L."/>
        </authorList>
    </citation>
    <scope>NUCLEOTIDE SEQUENCE [LARGE SCALE GENOMIC DNA]</scope>
    <source>
        <strain evidence="2 3">Casida A-T305</strain>
        <plasmid evidence="2 3">unnamedB</plasmid>
    </source>
</reference>
<dbReference type="Proteomes" id="UP001214094">
    <property type="component" value="Plasmid unnamedB"/>
</dbReference>
<evidence type="ECO:0000313" key="2">
    <source>
        <dbReference type="EMBL" id="WFP95165.1"/>
    </source>
</evidence>
<evidence type="ECO:0000313" key="3">
    <source>
        <dbReference type="Proteomes" id="UP001214094"/>
    </source>
</evidence>
<proteinExistence type="predicted"/>
<name>A0ABY8HSS1_ENSAD</name>
<dbReference type="RefSeq" id="WP_156553113.1">
    <property type="nucleotide sequence ID" value="NZ_CP015882.1"/>
</dbReference>
<keyword evidence="1" id="KW-0472">Membrane</keyword>